<dbReference type="Pfam" id="PF11209">
    <property type="entry name" value="LmeA"/>
    <property type="match status" value="1"/>
</dbReference>
<proteinExistence type="predicted"/>
<sequence>MREKEIVKLPSVSSDRPELSRQEEGLPVTPPRHQSRSRIGWVLSSAVKFWLRSQVESVRELEVQIEGGDRQILQGVIPQVSLCGSDAIYQGLHLTTLEVHGTGIQVNLKDILRGKSLHLQHPVPVVVRLHLTESGLNASMRSPLLAEAFTPLFLPQFALALSWESEPTLTWEGAAILSSQETLILRGSFNPPSQAAQPFLLQTGLQLGNPSELHFLNPTIQLLSDSAVMPLETVILPLGSDVAISELRFTETGLICQGQLTVLP</sequence>
<feature type="compositionally biased region" description="Basic and acidic residues" evidence="1">
    <location>
        <begin position="15"/>
        <end position="24"/>
    </location>
</feature>
<keyword evidence="3" id="KW-1185">Reference proteome</keyword>
<feature type="region of interest" description="Disordered" evidence="1">
    <location>
        <begin position="1"/>
        <end position="34"/>
    </location>
</feature>
<dbReference type="InterPro" id="IPR021373">
    <property type="entry name" value="DUF2993"/>
</dbReference>
<name>A0ABS3FQA1_9CYAN</name>
<evidence type="ECO:0000256" key="1">
    <source>
        <dbReference type="SAM" id="MobiDB-lite"/>
    </source>
</evidence>
<comment type="caution">
    <text evidence="2">The sequence shown here is derived from an EMBL/GenBank/DDBJ whole genome shotgun (WGS) entry which is preliminary data.</text>
</comment>
<dbReference type="EMBL" id="JAFLQW010000240">
    <property type="protein sequence ID" value="MBO0349213.1"/>
    <property type="molecule type" value="Genomic_DNA"/>
</dbReference>
<evidence type="ECO:0000313" key="2">
    <source>
        <dbReference type="EMBL" id="MBO0349213.1"/>
    </source>
</evidence>
<dbReference type="RefSeq" id="WP_207087745.1">
    <property type="nucleotide sequence ID" value="NZ_JAFLQW010000240.1"/>
</dbReference>
<organism evidence="2 3">
    <name type="scientific">Phormidium pseudopriestleyi FRX01</name>
    <dbReference type="NCBI Taxonomy" id="1759528"/>
    <lineage>
        <taxon>Bacteria</taxon>
        <taxon>Bacillati</taxon>
        <taxon>Cyanobacteriota</taxon>
        <taxon>Cyanophyceae</taxon>
        <taxon>Oscillatoriophycideae</taxon>
        <taxon>Oscillatoriales</taxon>
        <taxon>Oscillatoriaceae</taxon>
        <taxon>Phormidium</taxon>
    </lineage>
</organism>
<accession>A0ABS3FQA1</accession>
<evidence type="ECO:0000313" key="3">
    <source>
        <dbReference type="Proteomes" id="UP000664844"/>
    </source>
</evidence>
<gene>
    <name evidence="2" type="ORF">J0895_08870</name>
</gene>
<reference evidence="2 3" key="1">
    <citation type="submission" date="2021-03" db="EMBL/GenBank/DDBJ databases">
        <title>Metabolic Capacity of the Antarctic Cyanobacterium Phormidium pseudopriestleyi that Sustains Oxygenic Photosynthesis in the Presence of Hydrogen Sulfide.</title>
        <authorList>
            <person name="Lumian J.E."/>
            <person name="Jungblut A.D."/>
            <person name="Dillon M.L."/>
            <person name="Hawes I."/>
            <person name="Doran P.T."/>
            <person name="Mackey T.J."/>
            <person name="Dick G.J."/>
            <person name="Grettenberger C.L."/>
            <person name="Sumner D.Y."/>
        </authorList>
    </citation>
    <scope>NUCLEOTIDE SEQUENCE [LARGE SCALE GENOMIC DNA]</scope>
    <source>
        <strain evidence="2 3">FRX01</strain>
    </source>
</reference>
<dbReference type="Proteomes" id="UP000664844">
    <property type="component" value="Unassembled WGS sequence"/>
</dbReference>
<protein>
    <submittedName>
        <fullName evidence="2">DUF2993 domain-containing protein</fullName>
    </submittedName>
</protein>